<reference evidence="1" key="1">
    <citation type="submission" date="2021-02" db="EMBL/GenBank/DDBJ databases">
        <authorList>
            <person name="Dougan E. K."/>
            <person name="Rhodes N."/>
            <person name="Thang M."/>
            <person name="Chan C."/>
        </authorList>
    </citation>
    <scope>NUCLEOTIDE SEQUENCE</scope>
</reference>
<proteinExistence type="predicted"/>
<organism evidence="1 2">
    <name type="scientific">Polarella glacialis</name>
    <name type="common">Dinoflagellate</name>
    <dbReference type="NCBI Taxonomy" id="89957"/>
    <lineage>
        <taxon>Eukaryota</taxon>
        <taxon>Sar</taxon>
        <taxon>Alveolata</taxon>
        <taxon>Dinophyceae</taxon>
        <taxon>Suessiales</taxon>
        <taxon>Suessiaceae</taxon>
        <taxon>Polarella</taxon>
    </lineage>
</organism>
<keyword evidence="2" id="KW-1185">Reference proteome</keyword>
<dbReference type="Proteomes" id="UP000654075">
    <property type="component" value="Unassembled WGS sequence"/>
</dbReference>
<name>A0A813E627_POLGL</name>
<gene>
    <name evidence="1" type="ORF">PGLA1383_LOCUS15880</name>
</gene>
<sequence length="222" mass="25458">MQSGWQMCDPHQLYTLASVFEEKAKSNHVRVVYAREHLKSNDLQPSRHATRDKLTKEECEEHQTLAKFIAMRQEVTDFYSQYPKQTWKNVLSLGDMPYEHDAVQELAYRRVTPKGKRERLRTKSIILPSGPSMSEILLRLHFCGAMLAAYVQFDGDFDLDLRANDPLASIGEALNLSALAALPFSRHAWGRQCDHASIPKSLETLLDAVYQAEPLRSFRRPL</sequence>
<dbReference type="EMBL" id="CAJNNV010009491">
    <property type="protein sequence ID" value="CAE8597433.1"/>
    <property type="molecule type" value="Genomic_DNA"/>
</dbReference>
<evidence type="ECO:0000313" key="1">
    <source>
        <dbReference type="EMBL" id="CAE8597433.1"/>
    </source>
</evidence>
<evidence type="ECO:0000313" key="2">
    <source>
        <dbReference type="Proteomes" id="UP000654075"/>
    </source>
</evidence>
<accession>A0A813E627</accession>
<comment type="caution">
    <text evidence="1">The sequence shown here is derived from an EMBL/GenBank/DDBJ whole genome shotgun (WGS) entry which is preliminary data.</text>
</comment>
<protein>
    <submittedName>
        <fullName evidence="1">Uncharacterized protein</fullName>
    </submittedName>
</protein>
<dbReference type="AlphaFoldDB" id="A0A813E627"/>